<evidence type="ECO:0000313" key="2">
    <source>
        <dbReference type="EMBL" id="HIX08096.1"/>
    </source>
</evidence>
<dbReference type="AlphaFoldDB" id="A0A9D2AFY7"/>
<feature type="transmembrane region" description="Helical" evidence="1">
    <location>
        <begin position="6"/>
        <end position="25"/>
    </location>
</feature>
<gene>
    <name evidence="2" type="ORF">H9741_06480</name>
</gene>
<feature type="transmembrane region" description="Helical" evidence="1">
    <location>
        <begin position="59"/>
        <end position="84"/>
    </location>
</feature>
<dbReference type="Pfam" id="PF07441">
    <property type="entry name" value="BofA"/>
    <property type="match status" value="1"/>
</dbReference>
<dbReference type="EMBL" id="DXFX01000081">
    <property type="protein sequence ID" value="HIX08096.1"/>
    <property type="molecule type" value="Genomic_DNA"/>
</dbReference>
<evidence type="ECO:0000313" key="3">
    <source>
        <dbReference type="Proteomes" id="UP000824204"/>
    </source>
</evidence>
<sequence>MSEILQFLLIAVGAFIVLAILLKLFKVSVKTILKFAVNTAIGIGVIFLLNLIPGVSIPIVWWTALVCGLFGIPGVLVLLLLGFIL</sequence>
<name>A0A9D2AFY7_9FIRM</name>
<dbReference type="InterPro" id="IPR010001">
    <property type="entry name" value="BofA"/>
</dbReference>
<reference evidence="2" key="2">
    <citation type="submission" date="2021-04" db="EMBL/GenBank/DDBJ databases">
        <authorList>
            <person name="Gilroy R."/>
        </authorList>
    </citation>
    <scope>NUCLEOTIDE SEQUENCE</scope>
    <source>
        <strain evidence="2">811</strain>
    </source>
</reference>
<keyword evidence="1" id="KW-0812">Transmembrane</keyword>
<reference evidence="2" key="1">
    <citation type="journal article" date="2021" name="PeerJ">
        <title>Extensive microbial diversity within the chicken gut microbiome revealed by metagenomics and culture.</title>
        <authorList>
            <person name="Gilroy R."/>
            <person name="Ravi A."/>
            <person name="Getino M."/>
            <person name="Pursley I."/>
            <person name="Horton D.L."/>
            <person name="Alikhan N.F."/>
            <person name="Baker D."/>
            <person name="Gharbi K."/>
            <person name="Hall N."/>
            <person name="Watson M."/>
            <person name="Adriaenssens E.M."/>
            <person name="Foster-Nyarko E."/>
            <person name="Jarju S."/>
            <person name="Secka A."/>
            <person name="Antonio M."/>
            <person name="Oren A."/>
            <person name="Chaudhuri R.R."/>
            <person name="La Ragione R."/>
            <person name="Hildebrand F."/>
            <person name="Pallen M.J."/>
        </authorList>
    </citation>
    <scope>NUCLEOTIDE SEQUENCE</scope>
    <source>
        <strain evidence="2">811</strain>
    </source>
</reference>
<comment type="caution">
    <text evidence="2">The sequence shown here is derived from an EMBL/GenBank/DDBJ whole genome shotgun (WGS) entry which is preliminary data.</text>
</comment>
<dbReference type="Proteomes" id="UP000824204">
    <property type="component" value="Unassembled WGS sequence"/>
</dbReference>
<accession>A0A9D2AFY7</accession>
<protein>
    <submittedName>
        <fullName evidence="2">Pro-sigmaK processing inhibitor BofA family protein</fullName>
    </submittedName>
</protein>
<keyword evidence="1" id="KW-1133">Transmembrane helix</keyword>
<keyword evidence="1" id="KW-0472">Membrane</keyword>
<evidence type="ECO:0000256" key="1">
    <source>
        <dbReference type="SAM" id="Phobius"/>
    </source>
</evidence>
<feature type="transmembrane region" description="Helical" evidence="1">
    <location>
        <begin position="32"/>
        <end position="53"/>
    </location>
</feature>
<organism evidence="2 3">
    <name type="scientific">Candidatus Borkfalkia faecipullorum</name>
    <dbReference type="NCBI Taxonomy" id="2838510"/>
    <lineage>
        <taxon>Bacteria</taxon>
        <taxon>Bacillati</taxon>
        <taxon>Bacillota</taxon>
        <taxon>Clostridia</taxon>
        <taxon>Christensenellales</taxon>
        <taxon>Christensenellaceae</taxon>
        <taxon>Candidatus Borkfalkia</taxon>
    </lineage>
</organism>
<proteinExistence type="predicted"/>